<evidence type="ECO:0000313" key="4">
    <source>
        <dbReference type="Proteomes" id="UP001500037"/>
    </source>
</evidence>
<comment type="caution">
    <text evidence="3">The sequence shown here is derived from an EMBL/GenBank/DDBJ whole genome shotgun (WGS) entry which is preliminary data.</text>
</comment>
<dbReference type="InterPro" id="IPR056726">
    <property type="entry name" value="DUF7824"/>
</dbReference>
<sequence length="869" mass="92733">MSLIDLVRAGDADGVAAELAALTPAERRAHLPELKAFRREIREDWWQKPAVTEALLIAGAGCHTAATEADAWLGGAEFSRGNGWRHPALLAVVESQPVEWRSTVVARMAARRRANWWSDEYQFLEHLVLTTGCPVPTTEAFVAHWFTDRGWQRDRARQLTGGVVGRTLWKRLRADPFVPLLVPHLFEIDEIGAEFDSARHAQLDGGGWARCLARLAEEGVLDRAELIDRCLARLLRGGRPSDQRGFLTLLEVFAPTAEENAARVRSYLALLDALSTVAVHAQQVLADLDAAGLLAPGLLGEAAERVLFRTEKKLVRGQLSWLDKAARRDAARSGEVVLAAAEALGHPDPDTQDRALKVIARHLAAAGEGVLPRLREAAEALNPAHAARAAELFGVELPAPAEAYEELLPLAPRPGPVPGPLGSPAEVAEELGAILAGDADVIAFERALDGLVRHTYRDRPALTEALEPVLRVHPWSGTRWMDCSPCDILHVAAVAARRTAPELLRSTHRATAFGNLLAGRLEEAARQLRSGRTPFLLATPTLSTGALDPAVLVERLAGYEAANADVGPADFAQALLRVVPTDDPAVLAAADRLASPAGRRAARWLRSGGLPAQPSTRLRLIPQEDRGLDRWQAYDLQGAVLTVIQQPGAVLDEPLAADAAELVGPLVHSGRRTIRYWRASPVRHWLATLPHHREELAARLLDAFANVDGKGVAQLLPYLAEADGPAGPAVHLAVGYGLGARLPEDRAAAVDALLVLAARGDLDGPLLGRELAELVLIGAVKANRLTDAAHTAAATGAYGTVWSVLAAALPGLLPTRPVRGAGELLAVAADCARRSGARGPIAEVSATAARGGTSRVVKEAQALREVLAG</sequence>
<keyword evidence="4" id="KW-1185">Reference proteome</keyword>
<dbReference type="EMBL" id="BAAALF010000004">
    <property type="protein sequence ID" value="GAA1217750.1"/>
    <property type="molecule type" value="Genomic_DNA"/>
</dbReference>
<dbReference type="InterPro" id="IPR056727">
    <property type="entry name" value="DUF7825"/>
</dbReference>
<protein>
    <submittedName>
        <fullName evidence="3">DUF6493 family protein</fullName>
    </submittedName>
</protein>
<feature type="domain" description="DUF7825" evidence="2">
    <location>
        <begin position="661"/>
        <end position="789"/>
    </location>
</feature>
<feature type="domain" description="DUF7824" evidence="1">
    <location>
        <begin position="506"/>
        <end position="588"/>
    </location>
</feature>
<dbReference type="RefSeq" id="WP_344438386.1">
    <property type="nucleotide sequence ID" value="NZ_BAAALF010000004.1"/>
</dbReference>
<evidence type="ECO:0000259" key="1">
    <source>
        <dbReference type="Pfam" id="PF25148"/>
    </source>
</evidence>
<accession>A0ABN1VNV6</accession>
<evidence type="ECO:0000313" key="3">
    <source>
        <dbReference type="EMBL" id="GAA1217750.1"/>
    </source>
</evidence>
<dbReference type="Proteomes" id="UP001500037">
    <property type="component" value="Unassembled WGS sequence"/>
</dbReference>
<gene>
    <name evidence="3" type="ORF">GCM10009665_04550</name>
</gene>
<dbReference type="Pfam" id="PF25148">
    <property type="entry name" value="DUF7824"/>
    <property type="match status" value="1"/>
</dbReference>
<organism evidence="3 4">
    <name type="scientific">Kitasatospora nipponensis</name>
    <dbReference type="NCBI Taxonomy" id="258049"/>
    <lineage>
        <taxon>Bacteria</taxon>
        <taxon>Bacillati</taxon>
        <taxon>Actinomycetota</taxon>
        <taxon>Actinomycetes</taxon>
        <taxon>Kitasatosporales</taxon>
        <taxon>Streptomycetaceae</taxon>
        <taxon>Kitasatospora</taxon>
    </lineage>
</organism>
<reference evidence="3 4" key="1">
    <citation type="journal article" date="2019" name="Int. J. Syst. Evol. Microbiol.">
        <title>The Global Catalogue of Microorganisms (GCM) 10K type strain sequencing project: providing services to taxonomists for standard genome sequencing and annotation.</title>
        <authorList>
            <consortium name="The Broad Institute Genomics Platform"/>
            <consortium name="The Broad Institute Genome Sequencing Center for Infectious Disease"/>
            <person name="Wu L."/>
            <person name="Ma J."/>
        </authorList>
    </citation>
    <scope>NUCLEOTIDE SEQUENCE [LARGE SCALE GENOMIC DNA]</scope>
    <source>
        <strain evidence="3 4">JCM 13004</strain>
    </source>
</reference>
<proteinExistence type="predicted"/>
<name>A0ABN1VNV6_9ACTN</name>
<evidence type="ECO:0000259" key="2">
    <source>
        <dbReference type="Pfam" id="PF25149"/>
    </source>
</evidence>
<dbReference type="Pfam" id="PF25149">
    <property type="entry name" value="DUF7825"/>
    <property type="match status" value="1"/>
</dbReference>